<gene>
    <name evidence="1" type="ORF">HKD42_04095</name>
</gene>
<evidence type="ECO:0000313" key="1">
    <source>
        <dbReference type="EMBL" id="NMW31235.1"/>
    </source>
</evidence>
<dbReference type="EMBL" id="JABCRE010000002">
    <property type="protein sequence ID" value="NMW31235.1"/>
    <property type="molecule type" value="Genomic_DNA"/>
</dbReference>
<dbReference type="PROSITE" id="PS51257">
    <property type="entry name" value="PROKAR_LIPOPROTEIN"/>
    <property type="match status" value="1"/>
</dbReference>
<evidence type="ECO:0000313" key="2">
    <source>
        <dbReference type="Proteomes" id="UP000561181"/>
    </source>
</evidence>
<comment type="caution">
    <text evidence="1">The sequence shown here is derived from an EMBL/GenBank/DDBJ whole genome shotgun (WGS) entry which is preliminary data.</text>
</comment>
<keyword evidence="2" id="KW-1185">Reference proteome</keyword>
<dbReference type="AlphaFoldDB" id="A0A848QM33"/>
<name>A0A848QM33_9SPHN</name>
<dbReference type="Proteomes" id="UP000561181">
    <property type="component" value="Unassembled WGS sequence"/>
</dbReference>
<sequence length="85" mass="9051">MRAAPLTILLLLAGCGVSETSDGTDSDMPARSWKYYTAHPAEIGPMQEICRRWAGSNAPASAQPAVVTTNCRAAAFAKSQLQLTR</sequence>
<protein>
    <recommendedName>
        <fullName evidence="3">Lipoprotein</fullName>
    </recommendedName>
</protein>
<evidence type="ECO:0008006" key="3">
    <source>
        <dbReference type="Google" id="ProtNLM"/>
    </source>
</evidence>
<proteinExistence type="predicted"/>
<dbReference type="RefSeq" id="WP_170010546.1">
    <property type="nucleotide sequence ID" value="NZ_JABCRE010000002.1"/>
</dbReference>
<organism evidence="1 2">
    <name type="scientific">Pontixanthobacter rizhaonensis</name>
    <dbReference type="NCBI Taxonomy" id="2730337"/>
    <lineage>
        <taxon>Bacteria</taxon>
        <taxon>Pseudomonadati</taxon>
        <taxon>Pseudomonadota</taxon>
        <taxon>Alphaproteobacteria</taxon>
        <taxon>Sphingomonadales</taxon>
        <taxon>Erythrobacteraceae</taxon>
        <taxon>Pontixanthobacter</taxon>
    </lineage>
</organism>
<accession>A0A848QM33</accession>
<reference evidence="1 2" key="1">
    <citation type="submission" date="2020-04" db="EMBL/GenBank/DDBJ databases">
        <authorList>
            <person name="Liu A."/>
        </authorList>
    </citation>
    <scope>NUCLEOTIDE SEQUENCE [LARGE SCALE GENOMIC DNA]</scope>
    <source>
        <strain evidence="1 2">RZ02</strain>
    </source>
</reference>